<dbReference type="Proteomes" id="UP001234297">
    <property type="component" value="Chromosome 3"/>
</dbReference>
<reference evidence="1 2" key="1">
    <citation type="journal article" date="2022" name="Hortic Res">
        <title>A haplotype resolved chromosomal level avocado genome allows analysis of novel avocado genes.</title>
        <authorList>
            <person name="Nath O."/>
            <person name="Fletcher S.J."/>
            <person name="Hayward A."/>
            <person name="Shaw L.M."/>
            <person name="Masouleh A.K."/>
            <person name="Furtado A."/>
            <person name="Henry R.J."/>
            <person name="Mitter N."/>
        </authorList>
    </citation>
    <scope>NUCLEOTIDE SEQUENCE [LARGE SCALE GENOMIC DNA]</scope>
    <source>
        <strain evidence="2">cv. Hass</strain>
    </source>
</reference>
<evidence type="ECO:0000313" key="1">
    <source>
        <dbReference type="EMBL" id="KAJ8638265.1"/>
    </source>
</evidence>
<protein>
    <submittedName>
        <fullName evidence="1">Uncharacterized protein</fullName>
    </submittedName>
</protein>
<gene>
    <name evidence="1" type="ORF">MRB53_012532</name>
</gene>
<proteinExistence type="predicted"/>
<keyword evidence="2" id="KW-1185">Reference proteome</keyword>
<organism evidence="1 2">
    <name type="scientific">Persea americana</name>
    <name type="common">Avocado</name>
    <dbReference type="NCBI Taxonomy" id="3435"/>
    <lineage>
        <taxon>Eukaryota</taxon>
        <taxon>Viridiplantae</taxon>
        <taxon>Streptophyta</taxon>
        <taxon>Embryophyta</taxon>
        <taxon>Tracheophyta</taxon>
        <taxon>Spermatophyta</taxon>
        <taxon>Magnoliopsida</taxon>
        <taxon>Magnoliidae</taxon>
        <taxon>Laurales</taxon>
        <taxon>Lauraceae</taxon>
        <taxon>Persea</taxon>
    </lineage>
</organism>
<evidence type="ECO:0000313" key="2">
    <source>
        <dbReference type="Proteomes" id="UP001234297"/>
    </source>
</evidence>
<accession>A0ACC2LXX5</accession>
<comment type="caution">
    <text evidence="1">The sequence shown here is derived from an EMBL/GenBank/DDBJ whole genome shotgun (WGS) entry which is preliminary data.</text>
</comment>
<name>A0ACC2LXX5_PERAE</name>
<sequence length="88" mass="10283">MGNREGFFYEVFHIGVTILINAWLWLYPNSRNLVKRICRLPSPELKKKKALSFIVRLEVIRFQISLLESGERPYFDVHGIGWTQGACD</sequence>
<dbReference type="EMBL" id="CM056811">
    <property type="protein sequence ID" value="KAJ8638265.1"/>
    <property type="molecule type" value="Genomic_DNA"/>
</dbReference>